<dbReference type="InterPro" id="IPR017685">
    <property type="entry name" value="ArgP"/>
</dbReference>
<keyword evidence="4" id="KW-0804">Transcription</keyword>
<dbReference type="PANTHER" id="PTHR30579">
    <property type="entry name" value="TRANSCRIPTIONAL REGULATOR"/>
    <property type="match status" value="1"/>
</dbReference>
<evidence type="ECO:0000256" key="3">
    <source>
        <dbReference type="ARBA" id="ARBA00023125"/>
    </source>
</evidence>
<dbReference type="NCBIfam" id="NF009888">
    <property type="entry name" value="PRK13348.1"/>
    <property type="match status" value="1"/>
</dbReference>
<reference evidence="6 7" key="1">
    <citation type="submission" date="2013-09" db="EMBL/GenBank/DDBJ databases">
        <title>Genome sequencing of Phaeobacter antarcticus sp. nov. SM1211.</title>
        <authorList>
            <person name="Zhang X.-Y."/>
            <person name="Liu C."/>
            <person name="Chen X.-L."/>
            <person name="Xie B.-B."/>
            <person name="Qin Q.-L."/>
            <person name="Rong J.-C."/>
            <person name="Zhang Y.-Z."/>
        </authorList>
    </citation>
    <scope>NUCLEOTIDE SEQUENCE [LARGE SCALE GENOMIC DNA]</scope>
    <source>
        <strain evidence="6 7">SM1211</strain>
    </source>
</reference>
<gene>
    <name evidence="6" type="ORF">P775_18010</name>
</gene>
<evidence type="ECO:0000313" key="7">
    <source>
        <dbReference type="Proteomes" id="UP000231259"/>
    </source>
</evidence>
<dbReference type="Proteomes" id="UP000231259">
    <property type="component" value="Unassembled WGS sequence"/>
</dbReference>
<dbReference type="InterPro" id="IPR000847">
    <property type="entry name" value="LysR_HTH_N"/>
</dbReference>
<dbReference type="Pfam" id="PF00126">
    <property type="entry name" value="HTH_1"/>
    <property type="match status" value="1"/>
</dbReference>
<dbReference type="GO" id="GO:0003700">
    <property type="term" value="F:DNA-binding transcription factor activity"/>
    <property type="evidence" value="ECO:0007669"/>
    <property type="project" value="InterPro"/>
</dbReference>
<evidence type="ECO:0000256" key="4">
    <source>
        <dbReference type="ARBA" id="ARBA00023163"/>
    </source>
</evidence>
<name>A0A2G8RAA8_9RHOB</name>
<dbReference type="NCBIfam" id="TIGR03298">
    <property type="entry name" value="argP"/>
    <property type="match status" value="1"/>
</dbReference>
<comment type="caution">
    <text evidence="6">The sequence shown here is derived from an EMBL/GenBank/DDBJ whole genome shotgun (WGS) entry which is preliminary data.</text>
</comment>
<sequence length="291" mass="31217">MQLDAAQLAALSAILTHGSFDAAAAALSVTPSAISQRLRALEDRVGTPLVLRTSPCTATQTGARLARHADERALLEAELASDLGQSSSPARVRIAVTADSLATWVLPALAATRGLIFDIVTDDQAHAAHWLRRGEVSAAITDHARPVQGCTAHPMGALRYIATCSPDFQARHFATGVSTATLAAAPMLRFNQKDGLQEQWMRQTFGQAVSAPTHHLPSSHGFVDACRLGLGWGMNPAPLVQQDLEQGRLVPLRADTALDVPLIWQVRRLVERPLVPVTRALRKAAQSHLQQ</sequence>
<accession>A0A2G8RAA8</accession>
<keyword evidence="7" id="KW-1185">Reference proteome</keyword>
<evidence type="ECO:0000256" key="1">
    <source>
        <dbReference type="ARBA" id="ARBA00009437"/>
    </source>
</evidence>
<dbReference type="InterPro" id="IPR036388">
    <property type="entry name" value="WH-like_DNA-bd_sf"/>
</dbReference>
<dbReference type="AlphaFoldDB" id="A0A2G8RAA8"/>
<protein>
    <recommendedName>
        <fullName evidence="5">HTH lysR-type domain-containing protein</fullName>
    </recommendedName>
</protein>
<dbReference type="SUPFAM" id="SSF46785">
    <property type="entry name" value="Winged helix' DNA-binding domain"/>
    <property type="match status" value="1"/>
</dbReference>
<comment type="similarity">
    <text evidence="1">Belongs to the LysR transcriptional regulatory family.</text>
</comment>
<dbReference type="Pfam" id="PF03466">
    <property type="entry name" value="LysR_substrate"/>
    <property type="match status" value="1"/>
</dbReference>
<dbReference type="Gene3D" id="3.40.190.290">
    <property type="match status" value="1"/>
</dbReference>
<dbReference type="GO" id="GO:0003677">
    <property type="term" value="F:DNA binding"/>
    <property type="evidence" value="ECO:0007669"/>
    <property type="project" value="UniProtKB-KW"/>
</dbReference>
<evidence type="ECO:0000256" key="2">
    <source>
        <dbReference type="ARBA" id="ARBA00023015"/>
    </source>
</evidence>
<evidence type="ECO:0000259" key="5">
    <source>
        <dbReference type="PROSITE" id="PS50931"/>
    </source>
</evidence>
<keyword evidence="3" id="KW-0238">DNA-binding</keyword>
<dbReference type="Gene3D" id="1.10.10.10">
    <property type="entry name" value="Winged helix-like DNA-binding domain superfamily/Winged helix DNA-binding domain"/>
    <property type="match status" value="1"/>
</dbReference>
<dbReference type="InterPro" id="IPR050176">
    <property type="entry name" value="LTTR"/>
</dbReference>
<dbReference type="NCBIfam" id="NF002964">
    <property type="entry name" value="PRK03635.1"/>
    <property type="match status" value="1"/>
</dbReference>
<organism evidence="6 7">
    <name type="scientific">Puniceibacterium antarcticum</name>
    <dbReference type="NCBI Taxonomy" id="1206336"/>
    <lineage>
        <taxon>Bacteria</taxon>
        <taxon>Pseudomonadati</taxon>
        <taxon>Pseudomonadota</taxon>
        <taxon>Alphaproteobacteria</taxon>
        <taxon>Rhodobacterales</taxon>
        <taxon>Paracoccaceae</taxon>
        <taxon>Puniceibacterium</taxon>
    </lineage>
</organism>
<dbReference type="OrthoDB" id="3252676at2"/>
<proteinExistence type="inferred from homology"/>
<evidence type="ECO:0000313" key="6">
    <source>
        <dbReference type="EMBL" id="PIL18469.1"/>
    </source>
</evidence>
<dbReference type="EMBL" id="AWWI01000121">
    <property type="protein sequence ID" value="PIL18469.1"/>
    <property type="molecule type" value="Genomic_DNA"/>
</dbReference>
<feature type="domain" description="HTH lysR-type" evidence="5">
    <location>
        <begin position="3"/>
        <end position="59"/>
    </location>
</feature>
<dbReference type="InterPro" id="IPR005119">
    <property type="entry name" value="LysR_subst-bd"/>
</dbReference>
<dbReference type="SUPFAM" id="SSF53850">
    <property type="entry name" value="Periplasmic binding protein-like II"/>
    <property type="match status" value="1"/>
</dbReference>
<keyword evidence="2" id="KW-0805">Transcription regulation</keyword>
<dbReference type="PROSITE" id="PS50931">
    <property type="entry name" value="HTH_LYSR"/>
    <property type="match status" value="1"/>
</dbReference>
<dbReference type="InterPro" id="IPR036390">
    <property type="entry name" value="WH_DNA-bd_sf"/>
</dbReference>
<dbReference type="RefSeq" id="WP_099912133.1">
    <property type="nucleotide sequence ID" value="NZ_AWWI01000121.1"/>
</dbReference>
<dbReference type="PANTHER" id="PTHR30579:SF2">
    <property type="entry name" value="HTH-TYPE TRANSCRIPTIONAL REGULATOR ARGP"/>
    <property type="match status" value="1"/>
</dbReference>